<reference evidence="1" key="1">
    <citation type="submission" date="2023-07" db="EMBL/GenBank/DDBJ databases">
        <title>Sorghum-associated microbial communities from plants grown in Nebraska, USA.</title>
        <authorList>
            <person name="Schachtman D."/>
        </authorList>
    </citation>
    <scope>NUCLEOTIDE SEQUENCE</scope>
    <source>
        <strain evidence="1">2697</strain>
    </source>
</reference>
<name>A0ACC6L4G8_9SPHI</name>
<protein>
    <submittedName>
        <fullName evidence="1">AraC-like DNA-binding protein</fullName>
    </submittedName>
</protein>
<sequence>MERMLEYKTNKKDYDEPMMLQLDELIAAHLHEGKLPDFYVKQMGIEQYRLEKCVMAHHGLNLSKYLVAKRNAEAYRLLLESDLQIKEIAFAVGFSGGGAFCKTFKMLEGTSPEAYRVKMGIDIQQLQKESLMARLDGLIDKEMDRLRTATLYARELNVCTKTLDNCVRKVHGIGLGRYLQQRRRQEACRLLQETALPIKEISKRIGFLHASTLSKAFKVSGGKKPKEVRAVFRSENLNKFTCGKYAGTVTLAAADRTQF</sequence>
<dbReference type="EMBL" id="JAVDTF010000007">
    <property type="protein sequence ID" value="MDR6786504.1"/>
    <property type="molecule type" value="Genomic_DNA"/>
</dbReference>
<proteinExistence type="predicted"/>
<accession>A0ACC6L4G8</accession>
<evidence type="ECO:0000313" key="1">
    <source>
        <dbReference type="EMBL" id="MDR6786504.1"/>
    </source>
</evidence>
<evidence type="ECO:0000313" key="2">
    <source>
        <dbReference type="Proteomes" id="UP001246858"/>
    </source>
</evidence>
<dbReference type="Proteomes" id="UP001246858">
    <property type="component" value="Unassembled WGS sequence"/>
</dbReference>
<keyword evidence="2" id="KW-1185">Reference proteome</keyword>
<gene>
    <name evidence="1" type="ORF">J2X78_005099</name>
</gene>
<organism evidence="1 2">
    <name type="scientific">Pedobacter africanus</name>
    <dbReference type="NCBI Taxonomy" id="151894"/>
    <lineage>
        <taxon>Bacteria</taxon>
        <taxon>Pseudomonadati</taxon>
        <taxon>Bacteroidota</taxon>
        <taxon>Sphingobacteriia</taxon>
        <taxon>Sphingobacteriales</taxon>
        <taxon>Sphingobacteriaceae</taxon>
        <taxon>Pedobacter</taxon>
    </lineage>
</organism>
<comment type="caution">
    <text evidence="1">The sequence shown here is derived from an EMBL/GenBank/DDBJ whole genome shotgun (WGS) entry which is preliminary data.</text>
</comment>